<evidence type="ECO:0000259" key="4">
    <source>
        <dbReference type="PROSITE" id="PS50090"/>
    </source>
</evidence>
<evidence type="ECO:0000313" key="6">
    <source>
        <dbReference type="EMBL" id="CAL6100668.1"/>
    </source>
</evidence>
<organism evidence="5">
    <name type="scientific">Hexamita inflata</name>
    <dbReference type="NCBI Taxonomy" id="28002"/>
    <lineage>
        <taxon>Eukaryota</taxon>
        <taxon>Metamonada</taxon>
        <taxon>Diplomonadida</taxon>
        <taxon>Hexamitidae</taxon>
        <taxon>Hexamitinae</taxon>
        <taxon>Hexamita</taxon>
    </lineage>
</organism>
<dbReference type="SMART" id="SM00717">
    <property type="entry name" value="SANT"/>
    <property type="match status" value="1"/>
</dbReference>
<comment type="caution">
    <text evidence="5">The sequence shown here is derived from an EMBL/GenBank/DDBJ whole genome shotgun (WGS) entry which is preliminary data.</text>
</comment>
<dbReference type="PANTHER" id="PTHR46380">
    <property type="entry name" value="CYCLIN-D-BINDING MYB-LIKE TRANSCRIPTION FACTOR 1"/>
    <property type="match status" value="1"/>
</dbReference>
<dbReference type="SUPFAM" id="SSF46689">
    <property type="entry name" value="Homeodomain-like"/>
    <property type="match status" value="1"/>
</dbReference>
<feature type="domain" description="Myb-like" evidence="4">
    <location>
        <begin position="13"/>
        <end position="60"/>
    </location>
</feature>
<dbReference type="InterPro" id="IPR001005">
    <property type="entry name" value="SANT/Myb"/>
</dbReference>
<evidence type="ECO:0000256" key="3">
    <source>
        <dbReference type="ARBA" id="ARBA00023242"/>
    </source>
</evidence>
<dbReference type="EMBL" id="CAXDID020000533">
    <property type="protein sequence ID" value="CAL6100668.1"/>
    <property type="molecule type" value="Genomic_DNA"/>
</dbReference>
<accession>A0AA86NS78</accession>
<reference evidence="6 7" key="2">
    <citation type="submission" date="2024-07" db="EMBL/GenBank/DDBJ databases">
        <authorList>
            <person name="Akdeniz Z."/>
        </authorList>
    </citation>
    <scope>NUCLEOTIDE SEQUENCE [LARGE SCALE GENOMIC DNA]</scope>
</reference>
<comment type="subcellular location">
    <subcellularLocation>
        <location evidence="1">Nucleus</location>
    </subcellularLocation>
</comment>
<keyword evidence="2 5" id="KW-0238">DNA-binding</keyword>
<dbReference type="CDD" id="cd00167">
    <property type="entry name" value="SANT"/>
    <property type="match status" value="1"/>
</dbReference>
<reference evidence="5" key="1">
    <citation type="submission" date="2023-06" db="EMBL/GenBank/DDBJ databases">
        <authorList>
            <person name="Kurt Z."/>
        </authorList>
    </citation>
    <scope>NUCLEOTIDE SEQUENCE</scope>
</reference>
<dbReference type="PANTHER" id="PTHR46380:SF2">
    <property type="entry name" value="CYCLIN-D-BINDING MYB-LIKE TRANSCRIPTION FACTOR 1"/>
    <property type="match status" value="1"/>
</dbReference>
<dbReference type="PROSITE" id="PS50090">
    <property type="entry name" value="MYB_LIKE"/>
    <property type="match status" value="1"/>
</dbReference>
<dbReference type="GO" id="GO:0005634">
    <property type="term" value="C:nucleus"/>
    <property type="evidence" value="ECO:0007669"/>
    <property type="project" value="UniProtKB-SubCell"/>
</dbReference>
<sequence length="240" mass="28689">MRQSGITNKYALWTDQEIQKLNNAIKQISLGKKYINWHQVAEQMAPRTHQQCKSYYGQLTNQSGTLNKKYKQVVERIFNKFDANVVFMQMTVEKQILCYILPIQYQFEWVTVQKEIIQYSVDEIQLLFTVAETNFNLQRTVMLEIENNKFKQFSMQQLKCCYNNLQMLQYTLLLEDLMKQKVRQEDIPGAPVTFDEYSTPVIIRYPPQQYLIYYFTALSRDMNIDKILFNLVIELSHRKE</sequence>
<name>A0AA86NS78_9EUKA</name>
<evidence type="ECO:0000313" key="5">
    <source>
        <dbReference type="EMBL" id="CAI9925028.1"/>
    </source>
</evidence>
<evidence type="ECO:0000256" key="1">
    <source>
        <dbReference type="ARBA" id="ARBA00004123"/>
    </source>
</evidence>
<dbReference type="GO" id="GO:0000976">
    <property type="term" value="F:transcription cis-regulatory region binding"/>
    <property type="evidence" value="ECO:0007669"/>
    <property type="project" value="TreeGrafter"/>
</dbReference>
<dbReference type="InterPro" id="IPR009057">
    <property type="entry name" value="Homeodomain-like_sf"/>
</dbReference>
<evidence type="ECO:0000313" key="7">
    <source>
        <dbReference type="Proteomes" id="UP001642409"/>
    </source>
</evidence>
<keyword evidence="3" id="KW-0539">Nucleus</keyword>
<keyword evidence="7" id="KW-1185">Reference proteome</keyword>
<protein>
    <submittedName>
        <fullName evidence="5">Myb-like DNA-binding domain-containing protein</fullName>
    </submittedName>
    <submittedName>
        <fullName evidence="6">Myb-like_DNA-binding domain-containing protein</fullName>
    </submittedName>
</protein>
<dbReference type="InterPro" id="IPR051651">
    <property type="entry name" value="DMTF1_DNA-bind_reg"/>
</dbReference>
<evidence type="ECO:0000256" key="2">
    <source>
        <dbReference type="ARBA" id="ARBA00023125"/>
    </source>
</evidence>
<dbReference type="GO" id="GO:0003700">
    <property type="term" value="F:DNA-binding transcription factor activity"/>
    <property type="evidence" value="ECO:0007669"/>
    <property type="project" value="TreeGrafter"/>
</dbReference>
<dbReference type="AlphaFoldDB" id="A0AA86NS78"/>
<gene>
    <name evidence="5" type="ORF">HINF_LOCUS12673</name>
    <name evidence="6" type="ORF">HINF_LOCUS70665</name>
</gene>
<dbReference type="Gene3D" id="1.10.10.60">
    <property type="entry name" value="Homeodomain-like"/>
    <property type="match status" value="1"/>
</dbReference>
<proteinExistence type="predicted"/>
<dbReference type="EMBL" id="CATOUU010000334">
    <property type="protein sequence ID" value="CAI9925028.1"/>
    <property type="molecule type" value="Genomic_DNA"/>
</dbReference>
<dbReference type="Proteomes" id="UP001642409">
    <property type="component" value="Unassembled WGS sequence"/>
</dbReference>
<dbReference type="Pfam" id="PF13921">
    <property type="entry name" value="Myb_DNA-bind_6"/>
    <property type="match status" value="1"/>
</dbReference>